<dbReference type="Proteomes" id="UP000267606">
    <property type="component" value="Unassembled WGS sequence"/>
</dbReference>
<dbReference type="Gene3D" id="3.90.1410.10">
    <property type="entry name" value="set domain protein methyltransferase, domain 1"/>
    <property type="match status" value="1"/>
</dbReference>
<keyword evidence="2" id="KW-1185">Reference proteome</keyword>
<name>A0A183I5F6_9BILA</name>
<proteinExistence type="predicted"/>
<dbReference type="AlphaFoldDB" id="A0A183I5F6"/>
<evidence type="ECO:0000313" key="2">
    <source>
        <dbReference type="Proteomes" id="UP000267606"/>
    </source>
</evidence>
<sequence length="71" mass="7886">MVGIFHSSVEIAYEEDVDGFGLISSDYATAGSDLLRVPRKAILSLDQARKSSFLKNAELIIDFNYIFLINS</sequence>
<protein>
    <submittedName>
        <fullName evidence="3">CN hydrolase domain-containing protein</fullName>
    </submittedName>
</protein>
<evidence type="ECO:0000313" key="3">
    <source>
        <dbReference type="WBParaSite" id="OFLC_0001497901-mRNA-1"/>
    </source>
</evidence>
<reference evidence="3" key="1">
    <citation type="submission" date="2016-06" db="UniProtKB">
        <authorList>
            <consortium name="WormBaseParasite"/>
        </authorList>
    </citation>
    <scope>IDENTIFICATION</scope>
</reference>
<reference evidence="1 2" key="2">
    <citation type="submission" date="2018-11" db="EMBL/GenBank/DDBJ databases">
        <authorList>
            <consortium name="Pathogen Informatics"/>
        </authorList>
    </citation>
    <scope>NUCLEOTIDE SEQUENCE [LARGE SCALE GENOMIC DNA]</scope>
</reference>
<evidence type="ECO:0000313" key="1">
    <source>
        <dbReference type="EMBL" id="VDP19805.1"/>
    </source>
</evidence>
<gene>
    <name evidence="1" type="ORF">OFLC_LOCUS14968</name>
</gene>
<dbReference type="WBParaSite" id="OFLC_0001497901-mRNA-1">
    <property type="protein sequence ID" value="OFLC_0001497901-mRNA-1"/>
    <property type="gene ID" value="OFLC_0001497901"/>
</dbReference>
<organism evidence="3">
    <name type="scientific">Onchocerca flexuosa</name>
    <dbReference type="NCBI Taxonomy" id="387005"/>
    <lineage>
        <taxon>Eukaryota</taxon>
        <taxon>Metazoa</taxon>
        <taxon>Ecdysozoa</taxon>
        <taxon>Nematoda</taxon>
        <taxon>Chromadorea</taxon>
        <taxon>Rhabditida</taxon>
        <taxon>Spirurina</taxon>
        <taxon>Spiruromorpha</taxon>
        <taxon>Filarioidea</taxon>
        <taxon>Onchocercidae</taxon>
        <taxon>Onchocerca</taxon>
    </lineage>
</organism>
<dbReference type="EMBL" id="UZAJ01041425">
    <property type="protein sequence ID" value="VDP19805.1"/>
    <property type="molecule type" value="Genomic_DNA"/>
</dbReference>
<accession>A0A183I5F6</accession>